<dbReference type="Proteomes" id="UP000800036">
    <property type="component" value="Unassembled WGS sequence"/>
</dbReference>
<protein>
    <submittedName>
        <fullName evidence="2">Uncharacterized protein</fullName>
    </submittedName>
</protein>
<feature type="compositionally biased region" description="Low complexity" evidence="1">
    <location>
        <begin position="77"/>
        <end position="90"/>
    </location>
</feature>
<evidence type="ECO:0000313" key="3">
    <source>
        <dbReference type="Proteomes" id="UP000800036"/>
    </source>
</evidence>
<feature type="compositionally biased region" description="Low complexity" evidence="1">
    <location>
        <begin position="97"/>
        <end position="109"/>
    </location>
</feature>
<organism evidence="2 3">
    <name type="scientific">Bimuria novae-zelandiae CBS 107.79</name>
    <dbReference type="NCBI Taxonomy" id="1447943"/>
    <lineage>
        <taxon>Eukaryota</taxon>
        <taxon>Fungi</taxon>
        <taxon>Dikarya</taxon>
        <taxon>Ascomycota</taxon>
        <taxon>Pezizomycotina</taxon>
        <taxon>Dothideomycetes</taxon>
        <taxon>Pleosporomycetidae</taxon>
        <taxon>Pleosporales</taxon>
        <taxon>Massarineae</taxon>
        <taxon>Didymosphaeriaceae</taxon>
        <taxon>Bimuria</taxon>
    </lineage>
</organism>
<feature type="region of interest" description="Disordered" evidence="1">
    <location>
        <begin position="238"/>
        <end position="321"/>
    </location>
</feature>
<accession>A0A6A5VUE2</accession>
<name>A0A6A5VUE2_9PLEO</name>
<gene>
    <name evidence="2" type="ORF">BU23DRAFT_642711</name>
</gene>
<proteinExistence type="predicted"/>
<feature type="compositionally biased region" description="Basic and acidic residues" evidence="1">
    <location>
        <begin position="308"/>
        <end position="320"/>
    </location>
</feature>
<keyword evidence="3" id="KW-1185">Reference proteome</keyword>
<feature type="compositionally biased region" description="Low complexity" evidence="1">
    <location>
        <begin position="33"/>
        <end position="44"/>
    </location>
</feature>
<dbReference type="EMBL" id="ML976658">
    <property type="protein sequence ID" value="KAF1979332.1"/>
    <property type="molecule type" value="Genomic_DNA"/>
</dbReference>
<sequence length="337" mass="37082">MSSHQNIQSQPSRDVVAQPTINTLQDEDIPAISSSSHDTSSTSSCLPDTDSLSLVPTAAPPAPSTSPRSQNEQNLLTPPSSHSTFFTTDSLPETDELSPVPAAAASALPTSPHLQRIQELYGSPLRSVDRVTRWISEDDSLPPFFYSPIPSKDWIEHEALEDENWLSPSPSGSFMADSPELEAGDDFDVDSAQAKVVGSKQQAEVFVSTRCPRCGEGLETYHYCERCFEIRGEHITASPAQASWPSSRRHQTRADEQTGLESPAESAANPGPHDDRANSEGISPIESLPPPEFPALYRTPSYPRIYHTPRETPEARRHTPENVYNEYSSPCNFVYLY</sequence>
<reference evidence="2" key="1">
    <citation type="journal article" date="2020" name="Stud. Mycol.">
        <title>101 Dothideomycetes genomes: a test case for predicting lifestyles and emergence of pathogens.</title>
        <authorList>
            <person name="Haridas S."/>
            <person name="Albert R."/>
            <person name="Binder M."/>
            <person name="Bloem J."/>
            <person name="Labutti K."/>
            <person name="Salamov A."/>
            <person name="Andreopoulos B."/>
            <person name="Baker S."/>
            <person name="Barry K."/>
            <person name="Bills G."/>
            <person name="Bluhm B."/>
            <person name="Cannon C."/>
            <person name="Castanera R."/>
            <person name="Culley D."/>
            <person name="Daum C."/>
            <person name="Ezra D."/>
            <person name="Gonzalez J."/>
            <person name="Henrissat B."/>
            <person name="Kuo A."/>
            <person name="Liang C."/>
            <person name="Lipzen A."/>
            <person name="Lutzoni F."/>
            <person name="Magnuson J."/>
            <person name="Mondo S."/>
            <person name="Nolan M."/>
            <person name="Ohm R."/>
            <person name="Pangilinan J."/>
            <person name="Park H.-J."/>
            <person name="Ramirez L."/>
            <person name="Alfaro M."/>
            <person name="Sun H."/>
            <person name="Tritt A."/>
            <person name="Yoshinaga Y."/>
            <person name="Zwiers L.-H."/>
            <person name="Turgeon B."/>
            <person name="Goodwin S."/>
            <person name="Spatafora J."/>
            <person name="Crous P."/>
            <person name="Grigoriev I."/>
        </authorList>
    </citation>
    <scope>NUCLEOTIDE SEQUENCE</scope>
    <source>
        <strain evidence="2">CBS 107.79</strain>
    </source>
</reference>
<feature type="region of interest" description="Disordered" evidence="1">
    <location>
        <begin position="1"/>
        <end position="109"/>
    </location>
</feature>
<evidence type="ECO:0000256" key="1">
    <source>
        <dbReference type="SAM" id="MobiDB-lite"/>
    </source>
</evidence>
<dbReference type="AlphaFoldDB" id="A0A6A5VUE2"/>
<evidence type="ECO:0000313" key="2">
    <source>
        <dbReference type="EMBL" id="KAF1979332.1"/>
    </source>
</evidence>
<feature type="compositionally biased region" description="Polar residues" evidence="1">
    <location>
        <begin position="1"/>
        <end position="12"/>
    </location>
</feature>